<sequence>MEYLKGIESFHGLASVHSFNILPDGSFGELRIMQVNHANESLLVSNLDAPKFYPGIPWRAYYNEINHEKMCYKCGSENIPLYSYVNAYGHWIKGFYFPISGPYGTDEKPDKDGKRTVYVLYIMNRSEQLDSNAMTTRSSGVLEAVLNITIKLHETQNFIKSLADSIGELIKLCGSRFCAMYMVDKREEKCTFINQNGVSTHILDGIAKGMKRTPYEVALEWEKDLAGSDCMMIADLNILKERDELWYESLAAHNISSIIMYAIRFNSRLVGFIWAADFDTSKIFHIKEILSLTSFMLAAVIANYQLISKLEEKSTMDGLTQVYNRSAMNERVDKIVSRGDKLPETIGIVFADLNGLKAVNDNEGHTSGDKLLKRAAALLKIAYADYEVFRAGGDEFVILCPDITEERLAKQTAKLRKLAETSDVSFALGTVFCEGGYDIIKAMQEADEKMYADKREYYCNNPGKDTRRQ</sequence>
<dbReference type="RefSeq" id="WP_072951575.1">
    <property type="nucleotide sequence ID" value="NZ_FRCT01000011.1"/>
</dbReference>
<dbReference type="PANTHER" id="PTHR45138">
    <property type="entry name" value="REGULATORY COMPONENTS OF SENSORY TRANSDUCTION SYSTEM"/>
    <property type="match status" value="1"/>
</dbReference>
<evidence type="ECO:0000313" key="3">
    <source>
        <dbReference type="Proteomes" id="UP000184394"/>
    </source>
</evidence>
<evidence type="ECO:0000259" key="1">
    <source>
        <dbReference type="PROSITE" id="PS50887"/>
    </source>
</evidence>
<evidence type="ECO:0000313" key="2">
    <source>
        <dbReference type="EMBL" id="SHM71864.1"/>
    </source>
</evidence>
<dbReference type="PANTHER" id="PTHR45138:SF9">
    <property type="entry name" value="DIGUANYLATE CYCLASE DGCM-RELATED"/>
    <property type="match status" value="1"/>
</dbReference>
<dbReference type="GO" id="GO:1902201">
    <property type="term" value="P:negative regulation of bacterial-type flagellum-dependent cell motility"/>
    <property type="evidence" value="ECO:0007669"/>
    <property type="project" value="TreeGrafter"/>
</dbReference>
<dbReference type="OrthoDB" id="9801014at2"/>
<dbReference type="Pfam" id="PF00990">
    <property type="entry name" value="GGDEF"/>
    <property type="match status" value="1"/>
</dbReference>
<dbReference type="NCBIfam" id="TIGR00254">
    <property type="entry name" value="GGDEF"/>
    <property type="match status" value="1"/>
</dbReference>
<dbReference type="SMART" id="SM00267">
    <property type="entry name" value="GGDEF"/>
    <property type="match status" value="1"/>
</dbReference>
<dbReference type="PROSITE" id="PS50887">
    <property type="entry name" value="GGDEF"/>
    <property type="match status" value="1"/>
</dbReference>
<gene>
    <name evidence="2" type="ORF">SAMN04487860_11119</name>
</gene>
<dbReference type="AlphaFoldDB" id="A0A1M7L274"/>
<feature type="domain" description="GGDEF" evidence="1">
    <location>
        <begin position="344"/>
        <end position="469"/>
    </location>
</feature>
<dbReference type="InterPro" id="IPR029787">
    <property type="entry name" value="Nucleotide_cyclase"/>
</dbReference>
<dbReference type="Proteomes" id="UP000184394">
    <property type="component" value="Unassembled WGS sequence"/>
</dbReference>
<dbReference type="GO" id="GO:0052621">
    <property type="term" value="F:diguanylate cyclase activity"/>
    <property type="evidence" value="ECO:0007669"/>
    <property type="project" value="TreeGrafter"/>
</dbReference>
<name>A0A1M7L274_RUMFL</name>
<organism evidence="2 3">
    <name type="scientific">Ruminococcus flavefaciens</name>
    <dbReference type="NCBI Taxonomy" id="1265"/>
    <lineage>
        <taxon>Bacteria</taxon>
        <taxon>Bacillati</taxon>
        <taxon>Bacillota</taxon>
        <taxon>Clostridia</taxon>
        <taxon>Eubacteriales</taxon>
        <taxon>Oscillospiraceae</taxon>
        <taxon>Ruminococcus</taxon>
    </lineage>
</organism>
<dbReference type="CDD" id="cd01949">
    <property type="entry name" value="GGDEF"/>
    <property type="match status" value="1"/>
</dbReference>
<protein>
    <submittedName>
        <fullName evidence="2">Diguanylate cyclase (GGDEF) domain-containing protein</fullName>
    </submittedName>
</protein>
<dbReference type="InterPro" id="IPR050469">
    <property type="entry name" value="Diguanylate_Cyclase"/>
</dbReference>
<dbReference type="GO" id="GO:0043709">
    <property type="term" value="P:cell adhesion involved in single-species biofilm formation"/>
    <property type="evidence" value="ECO:0007669"/>
    <property type="project" value="TreeGrafter"/>
</dbReference>
<dbReference type="InterPro" id="IPR000160">
    <property type="entry name" value="GGDEF_dom"/>
</dbReference>
<dbReference type="Gene3D" id="3.30.450.40">
    <property type="match status" value="1"/>
</dbReference>
<reference evidence="2 3" key="1">
    <citation type="submission" date="2016-11" db="EMBL/GenBank/DDBJ databases">
        <authorList>
            <person name="Jaros S."/>
            <person name="Januszkiewicz K."/>
            <person name="Wedrychowicz H."/>
        </authorList>
    </citation>
    <scope>NUCLEOTIDE SEQUENCE [LARGE SCALE GENOMIC DNA]</scope>
    <source>
        <strain evidence="2 3">Y1</strain>
    </source>
</reference>
<dbReference type="SUPFAM" id="SSF55073">
    <property type="entry name" value="Nucleotide cyclase"/>
    <property type="match status" value="1"/>
</dbReference>
<dbReference type="InterPro" id="IPR029016">
    <property type="entry name" value="GAF-like_dom_sf"/>
</dbReference>
<dbReference type="InterPro" id="IPR043128">
    <property type="entry name" value="Rev_trsase/Diguanyl_cyclase"/>
</dbReference>
<dbReference type="Gene3D" id="3.30.70.270">
    <property type="match status" value="1"/>
</dbReference>
<dbReference type="EMBL" id="FRCT01000011">
    <property type="protein sequence ID" value="SHM71864.1"/>
    <property type="molecule type" value="Genomic_DNA"/>
</dbReference>
<accession>A0A1M7L274</accession>
<dbReference type="GO" id="GO:0005886">
    <property type="term" value="C:plasma membrane"/>
    <property type="evidence" value="ECO:0007669"/>
    <property type="project" value="TreeGrafter"/>
</dbReference>
<proteinExistence type="predicted"/>